<keyword evidence="12 20" id="KW-0408">Iron</keyword>
<keyword evidence="10 22" id="KW-1133">Transmembrane helix</keyword>
<dbReference type="AlphaFoldDB" id="A0A1G9JFS2"/>
<evidence type="ECO:0000256" key="6">
    <source>
        <dbReference type="ARBA" id="ARBA00022617"/>
    </source>
</evidence>
<feature type="transmembrane region" description="Helical" evidence="22">
    <location>
        <begin position="6"/>
        <end position="26"/>
    </location>
</feature>
<keyword evidence="14 22" id="KW-0472">Membrane</keyword>
<dbReference type="SUPFAM" id="SSF103501">
    <property type="entry name" value="Respiratory nitrate reductase 1 gamma chain"/>
    <property type="match status" value="1"/>
</dbReference>
<dbReference type="GO" id="GO:0046872">
    <property type="term" value="F:metal ion binding"/>
    <property type="evidence" value="ECO:0007669"/>
    <property type="project" value="UniProtKB-KW"/>
</dbReference>
<dbReference type="GO" id="GO:0009325">
    <property type="term" value="C:nitrate reductase complex"/>
    <property type="evidence" value="ECO:0007669"/>
    <property type="project" value="InterPro"/>
</dbReference>
<comment type="function">
    <text evidence="15">Does not seem to have nitrate reductase activity.</text>
</comment>
<evidence type="ECO:0000256" key="21">
    <source>
        <dbReference type="SAM" id="MobiDB-lite"/>
    </source>
</evidence>
<dbReference type="GO" id="GO:0008940">
    <property type="term" value="F:nitrate reductase activity"/>
    <property type="evidence" value="ECO:0007669"/>
    <property type="project" value="InterPro"/>
</dbReference>
<dbReference type="PANTHER" id="PTHR30598">
    <property type="entry name" value="NITRATE REDUCTASE PRIVATE CHAPERONE, REDOX ENZYME MATURATION PROTEIN REMP FAMILY"/>
    <property type="match status" value="1"/>
</dbReference>
<evidence type="ECO:0000256" key="14">
    <source>
        <dbReference type="ARBA" id="ARBA00023136"/>
    </source>
</evidence>
<feature type="transmembrane region" description="Helical" evidence="22">
    <location>
        <begin position="128"/>
        <end position="145"/>
    </location>
</feature>
<keyword evidence="9" id="KW-0249">Electron transport</keyword>
<dbReference type="InterPro" id="IPR051936">
    <property type="entry name" value="Heme-iron_electron_transfer"/>
</dbReference>
<evidence type="ECO:0000256" key="16">
    <source>
        <dbReference type="ARBA" id="ARBA00061095"/>
    </source>
</evidence>
<comment type="similarity">
    <text evidence="16">In the central section; belongs to the NarJ/NarW family.</text>
</comment>
<feature type="binding site" description="axial binding residue" evidence="20">
    <location>
        <position position="63"/>
    </location>
    <ligand>
        <name>heme b</name>
        <dbReference type="ChEBI" id="CHEBI:60344"/>
        <label>1</label>
    </ligand>
    <ligandPart>
        <name>Fe</name>
        <dbReference type="ChEBI" id="CHEBI:18248"/>
    </ligandPart>
</feature>
<evidence type="ECO:0000256" key="17">
    <source>
        <dbReference type="ARBA" id="ARBA00061196"/>
    </source>
</evidence>
<protein>
    <recommendedName>
        <fullName evidence="19">Nitrate reductase-like protein NarX</fullName>
    </recommendedName>
</protein>
<organism evidence="24 25">
    <name type="scientific">Tessaracoccus oleiagri</name>
    <dbReference type="NCBI Taxonomy" id="686624"/>
    <lineage>
        <taxon>Bacteria</taxon>
        <taxon>Bacillati</taxon>
        <taxon>Actinomycetota</taxon>
        <taxon>Actinomycetes</taxon>
        <taxon>Propionibacteriales</taxon>
        <taxon>Propionibacteriaceae</taxon>
        <taxon>Tessaracoccus</taxon>
    </lineage>
</organism>
<dbReference type="PANTHER" id="PTHR30598:SF3">
    <property type="entry name" value="RESPIRATORY NITRATE REDUCTASE 1 GAMMA CHAIN"/>
    <property type="match status" value="1"/>
</dbReference>
<feature type="transmembrane region" description="Helical" evidence="22">
    <location>
        <begin position="89"/>
        <end position="108"/>
    </location>
</feature>
<evidence type="ECO:0000256" key="12">
    <source>
        <dbReference type="ARBA" id="ARBA00023004"/>
    </source>
</evidence>
<evidence type="ECO:0000256" key="4">
    <source>
        <dbReference type="ARBA" id="ARBA00022448"/>
    </source>
</evidence>
<keyword evidence="5" id="KW-1003">Cell membrane</keyword>
<evidence type="ECO:0000256" key="3">
    <source>
        <dbReference type="ARBA" id="ARBA00004651"/>
    </source>
</evidence>
<comment type="cofactor">
    <cofactor evidence="1">
        <name>Mo-bis(molybdopterin guanine dinucleotide)</name>
        <dbReference type="ChEBI" id="CHEBI:60539"/>
    </cofactor>
</comment>
<comment type="cofactor">
    <cofactor evidence="2">
        <name>heme b</name>
        <dbReference type="ChEBI" id="CHEBI:60344"/>
    </cofactor>
</comment>
<gene>
    <name evidence="24" type="ORF">SAMN04488242_1228</name>
</gene>
<evidence type="ECO:0000256" key="9">
    <source>
        <dbReference type="ARBA" id="ARBA00022982"/>
    </source>
</evidence>
<evidence type="ECO:0000256" key="20">
    <source>
        <dbReference type="PIRSR" id="PIRSR603816-1"/>
    </source>
</evidence>
<dbReference type="GO" id="GO:0009055">
    <property type="term" value="F:electron transfer activity"/>
    <property type="evidence" value="ECO:0007669"/>
    <property type="project" value="TreeGrafter"/>
</dbReference>
<comment type="subcellular location">
    <subcellularLocation>
        <location evidence="3">Cell membrane</location>
        <topology evidence="3">Multi-pass membrane protein</topology>
    </subcellularLocation>
</comment>
<feature type="domain" description="NarG-like" evidence="23">
    <location>
        <begin position="3"/>
        <end position="224"/>
    </location>
</feature>
<accession>A0A1G9JFS2</accession>
<evidence type="ECO:0000256" key="7">
    <source>
        <dbReference type="ARBA" id="ARBA00022692"/>
    </source>
</evidence>
<keyword evidence="11" id="KW-0560">Oxidoreductase</keyword>
<feature type="transmembrane region" description="Helical" evidence="22">
    <location>
        <begin position="188"/>
        <end position="215"/>
    </location>
</feature>
<evidence type="ECO:0000256" key="10">
    <source>
        <dbReference type="ARBA" id="ARBA00022989"/>
    </source>
</evidence>
<sequence>MDVIAWGLIPYLVFIVFVGGMIWRYRFDQFGWTSRSSQMYESKMLKIGSPLFHYAILAVFFGHVVGLMIPKLWTDAVGISQHNYHLGALWVGGIAGVALLVGLAILIYRRRSNKAVFRATTWNDKIMFLVLGFVIVVGLLATFTGDTTPTGEEHNYRETVSIWFRSLFLFQPDVEAMAASTWQFKLHVLAGMLMIVMVPFTRLIHAFTVPLHFLFRPYIVYRSRGGRRGQSRTTKGRGWEPVRTASEISTKPPKSAR</sequence>
<feature type="region of interest" description="Disordered" evidence="21">
    <location>
        <begin position="226"/>
        <end position="257"/>
    </location>
</feature>
<evidence type="ECO:0000256" key="8">
    <source>
        <dbReference type="ARBA" id="ARBA00022723"/>
    </source>
</evidence>
<keyword evidence="8" id="KW-0479">Metal-binding</keyword>
<evidence type="ECO:0000313" key="25">
    <source>
        <dbReference type="Proteomes" id="UP000199475"/>
    </source>
</evidence>
<keyword evidence="4" id="KW-0813">Transport</keyword>
<dbReference type="NCBIfam" id="TIGR00351">
    <property type="entry name" value="narI"/>
    <property type="match status" value="1"/>
</dbReference>
<feature type="transmembrane region" description="Helical" evidence="22">
    <location>
        <begin position="47"/>
        <end position="69"/>
    </location>
</feature>
<keyword evidence="7 22" id="KW-0812">Transmembrane</keyword>
<keyword evidence="6 20" id="KW-0349">Heme</keyword>
<evidence type="ECO:0000256" key="19">
    <source>
        <dbReference type="ARBA" id="ARBA00071287"/>
    </source>
</evidence>
<evidence type="ECO:0000256" key="5">
    <source>
        <dbReference type="ARBA" id="ARBA00022475"/>
    </source>
</evidence>
<dbReference type="FunFam" id="1.20.950.20:FF:000001">
    <property type="entry name" value="Respiratory nitrate reductase subunit gamma"/>
    <property type="match status" value="1"/>
</dbReference>
<evidence type="ECO:0000256" key="13">
    <source>
        <dbReference type="ARBA" id="ARBA00023063"/>
    </source>
</evidence>
<dbReference type="Gene3D" id="1.20.950.20">
    <property type="entry name" value="Transmembrane di-heme cytochromes, Chain C"/>
    <property type="match status" value="1"/>
</dbReference>
<comment type="similarity">
    <text evidence="18">In the N-terminal section; belongs to the nitrate reductase alpha subunit family.</text>
</comment>
<feature type="binding site" description="axial binding residue" evidence="20">
    <location>
        <position position="53"/>
    </location>
    <ligand>
        <name>heme b</name>
        <dbReference type="ChEBI" id="CHEBI:60344"/>
        <label>1</label>
    </ligand>
    <ligandPart>
        <name>Fe</name>
        <dbReference type="ChEBI" id="CHEBI:18248"/>
    </ligandPart>
</feature>
<feature type="binding site" description="axial binding residue" evidence="20">
    <location>
        <position position="205"/>
    </location>
    <ligand>
        <name>heme b</name>
        <dbReference type="ChEBI" id="CHEBI:60344"/>
        <label>1</label>
    </ligand>
    <ligandPart>
        <name>Fe</name>
        <dbReference type="ChEBI" id="CHEBI:18248"/>
    </ligandPart>
</feature>
<feature type="binding site" description="axial binding residue" evidence="20">
    <location>
        <position position="187"/>
    </location>
    <ligand>
        <name>heme b</name>
        <dbReference type="ChEBI" id="CHEBI:60344"/>
        <label>2</label>
    </ligand>
    <ligandPart>
        <name>Fe</name>
        <dbReference type="ChEBI" id="CHEBI:18248"/>
    </ligandPart>
</feature>
<dbReference type="RefSeq" id="WP_093249976.1">
    <property type="nucleotide sequence ID" value="NZ_FNGP01000002.1"/>
</dbReference>
<dbReference type="GO" id="GO:0020037">
    <property type="term" value="F:heme binding"/>
    <property type="evidence" value="ECO:0007669"/>
    <property type="project" value="TreeGrafter"/>
</dbReference>
<keyword evidence="13" id="KW-0534">Nitrate assimilation</keyword>
<evidence type="ECO:0000256" key="15">
    <source>
        <dbReference type="ARBA" id="ARBA00056200"/>
    </source>
</evidence>
<dbReference type="GO" id="GO:0042128">
    <property type="term" value="P:nitrate assimilation"/>
    <property type="evidence" value="ECO:0007669"/>
    <property type="project" value="UniProtKB-KW"/>
</dbReference>
<evidence type="ECO:0000313" key="24">
    <source>
        <dbReference type="EMBL" id="SDL36437.1"/>
    </source>
</evidence>
<evidence type="ECO:0000256" key="18">
    <source>
        <dbReference type="ARBA" id="ARBA00061480"/>
    </source>
</evidence>
<dbReference type="InterPro" id="IPR023234">
    <property type="entry name" value="NarG-like_domain"/>
</dbReference>
<name>A0A1G9JFS2_9ACTN</name>
<dbReference type="GO" id="GO:0019645">
    <property type="term" value="P:anaerobic electron transport chain"/>
    <property type="evidence" value="ECO:0007669"/>
    <property type="project" value="TreeGrafter"/>
</dbReference>
<comment type="similarity">
    <text evidence="17">In the C-terminal section; belongs to the nitrate reductase gamma subunit family.</text>
</comment>
<dbReference type="STRING" id="686624.SAMN04488242_1228"/>
<dbReference type="Pfam" id="PF02665">
    <property type="entry name" value="Nitrate_red_gam"/>
    <property type="match status" value="1"/>
</dbReference>
<dbReference type="EMBL" id="FNGP01000002">
    <property type="protein sequence ID" value="SDL36437.1"/>
    <property type="molecule type" value="Genomic_DNA"/>
</dbReference>
<dbReference type="InterPro" id="IPR036197">
    <property type="entry name" value="NarG-like_sf"/>
</dbReference>
<reference evidence="24 25" key="1">
    <citation type="submission" date="2016-10" db="EMBL/GenBank/DDBJ databases">
        <authorList>
            <person name="de Groot N.N."/>
        </authorList>
    </citation>
    <scope>NUCLEOTIDE SEQUENCE [LARGE SCALE GENOMIC DNA]</scope>
    <source>
        <strain evidence="24 25">CGMCC 1.9159</strain>
    </source>
</reference>
<proteinExistence type="inferred from homology"/>
<dbReference type="GO" id="GO:0005886">
    <property type="term" value="C:plasma membrane"/>
    <property type="evidence" value="ECO:0007669"/>
    <property type="project" value="UniProtKB-SubCell"/>
</dbReference>
<evidence type="ECO:0000256" key="1">
    <source>
        <dbReference type="ARBA" id="ARBA00001942"/>
    </source>
</evidence>
<evidence type="ECO:0000256" key="22">
    <source>
        <dbReference type="SAM" id="Phobius"/>
    </source>
</evidence>
<evidence type="ECO:0000259" key="23">
    <source>
        <dbReference type="Pfam" id="PF02665"/>
    </source>
</evidence>
<dbReference type="OrthoDB" id="9788113at2"/>
<dbReference type="Proteomes" id="UP000199475">
    <property type="component" value="Unassembled WGS sequence"/>
</dbReference>
<keyword evidence="25" id="KW-1185">Reference proteome</keyword>
<dbReference type="InterPro" id="IPR003816">
    <property type="entry name" value="Nitrate_red_gam"/>
</dbReference>
<evidence type="ECO:0000256" key="2">
    <source>
        <dbReference type="ARBA" id="ARBA00001970"/>
    </source>
</evidence>
<evidence type="ECO:0000256" key="11">
    <source>
        <dbReference type="ARBA" id="ARBA00023002"/>
    </source>
</evidence>